<dbReference type="InterPro" id="IPR009057">
    <property type="entry name" value="Homeodomain-like_sf"/>
</dbReference>
<name>A0A098BHD4_9NOCA</name>
<reference evidence="4 5" key="1">
    <citation type="journal article" date="2014" name="Genome Announc.">
        <title>Draft Genome Sequence of Propane- and Butane-Oxidizing Actinobacterium Rhodococcus ruber IEGM 231.</title>
        <authorList>
            <person name="Ivshina I.B."/>
            <person name="Kuyukina M.S."/>
            <person name="Krivoruchko A.V."/>
            <person name="Barbe V."/>
            <person name="Fischer C."/>
        </authorList>
    </citation>
    <scope>NUCLEOTIDE SEQUENCE [LARGE SCALE GENOMIC DNA]</scope>
</reference>
<dbReference type="InterPro" id="IPR050109">
    <property type="entry name" value="HTH-type_TetR-like_transc_reg"/>
</dbReference>
<dbReference type="InterPro" id="IPR001647">
    <property type="entry name" value="HTH_TetR"/>
</dbReference>
<dbReference type="OrthoDB" id="3766519at2"/>
<dbReference type="EMBL" id="CCSD01000049">
    <property type="protein sequence ID" value="CDZ88138.1"/>
    <property type="molecule type" value="Genomic_DNA"/>
</dbReference>
<dbReference type="GO" id="GO:0003700">
    <property type="term" value="F:DNA-binding transcription factor activity"/>
    <property type="evidence" value="ECO:0007669"/>
    <property type="project" value="TreeGrafter"/>
</dbReference>
<dbReference type="AlphaFoldDB" id="A0A098BHD4"/>
<dbReference type="GeneID" id="66835710"/>
<proteinExistence type="predicted"/>
<dbReference type="RefSeq" id="WP_010595217.1">
    <property type="nucleotide sequence ID" value="NZ_CP024315.1"/>
</dbReference>
<sequence length="225" mass="24108">MTHARPGRPRLHGPRRPGATARAEILDAAAELFTTRGFASTSTRLVAEAVGVRQASLYNHFATKDDILAALLEQTVAPTLSFCEQLGDDAPAEARLYALALFDTAQLVTGRWNLGALYLLPEVRTDRFAQFHAARAGLRACYRRLAVTVLGPRAAGAEADDPRADLPFRLVESAINTRADGGRDDVADLPEVLAEAALRVLGFTGPTEPVRDVARALVARVAPSS</sequence>
<dbReference type="eggNOG" id="COG1309">
    <property type="taxonomic scope" value="Bacteria"/>
</dbReference>
<keyword evidence="3" id="KW-0804">Transcription</keyword>
<evidence type="ECO:0000256" key="3">
    <source>
        <dbReference type="ARBA" id="ARBA00023163"/>
    </source>
</evidence>
<evidence type="ECO:0000313" key="4">
    <source>
        <dbReference type="EMBL" id="CDZ88138.1"/>
    </source>
</evidence>
<keyword evidence="2" id="KW-0238">DNA-binding</keyword>
<evidence type="ECO:0000256" key="1">
    <source>
        <dbReference type="ARBA" id="ARBA00023015"/>
    </source>
</evidence>
<dbReference type="KEGG" id="rrz:CS378_02360"/>
<gene>
    <name evidence="4" type="ORF">RHRU231_390055</name>
</gene>
<dbReference type="Gene3D" id="1.10.357.10">
    <property type="entry name" value="Tetracycline Repressor, domain 2"/>
    <property type="match status" value="1"/>
</dbReference>
<dbReference type="PANTHER" id="PTHR30055:SF234">
    <property type="entry name" value="HTH-TYPE TRANSCRIPTIONAL REGULATOR BETI"/>
    <property type="match status" value="1"/>
</dbReference>
<keyword evidence="1" id="KW-0805">Transcription regulation</keyword>
<dbReference type="PANTHER" id="PTHR30055">
    <property type="entry name" value="HTH-TYPE TRANSCRIPTIONAL REGULATOR RUTR"/>
    <property type="match status" value="1"/>
</dbReference>
<accession>A0A098BHD4</accession>
<dbReference type="PRINTS" id="PR00455">
    <property type="entry name" value="HTHTETR"/>
</dbReference>
<evidence type="ECO:0000313" key="5">
    <source>
        <dbReference type="Proteomes" id="UP000042997"/>
    </source>
</evidence>
<evidence type="ECO:0000256" key="2">
    <source>
        <dbReference type="ARBA" id="ARBA00023125"/>
    </source>
</evidence>
<organism evidence="4 5">
    <name type="scientific">Rhodococcus ruber</name>
    <dbReference type="NCBI Taxonomy" id="1830"/>
    <lineage>
        <taxon>Bacteria</taxon>
        <taxon>Bacillati</taxon>
        <taxon>Actinomycetota</taxon>
        <taxon>Actinomycetes</taxon>
        <taxon>Mycobacteriales</taxon>
        <taxon>Nocardiaceae</taxon>
        <taxon>Rhodococcus</taxon>
    </lineage>
</organism>
<dbReference type="PROSITE" id="PS50977">
    <property type="entry name" value="HTH_TETR_2"/>
    <property type="match status" value="1"/>
</dbReference>
<dbReference type="GO" id="GO:0000976">
    <property type="term" value="F:transcription cis-regulatory region binding"/>
    <property type="evidence" value="ECO:0007669"/>
    <property type="project" value="TreeGrafter"/>
</dbReference>
<dbReference type="Proteomes" id="UP000042997">
    <property type="component" value="Unassembled WGS sequence"/>
</dbReference>
<protein>
    <submittedName>
        <fullName evidence="4">Transcriptional regulator, MalT family</fullName>
    </submittedName>
</protein>
<dbReference type="Pfam" id="PF00440">
    <property type="entry name" value="TetR_N"/>
    <property type="match status" value="1"/>
</dbReference>
<dbReference type="SUPFAM" id="SSF46689">
    <property type="entry name" value="Homeodomain-like"/>
    <property type="match status" value="1"/>
</dbReference>